<name>A0ABV2EJA2_9CAUL</name>
<evidence type="ECO:0000313" key="3">
    <source>
        <dbReference type="Proteomes" id="UP001549110"/>
    </source>
</evidence>
<keyword evidence="1" id="KW-0472">Membrane</keyword>
<keyword evidence="3" id="KW-1185">Reference proteome</keyword>
<accession>A0ABV2EJA2</accession>
<protein>
    <recommendedName>
        <fullName evidence="4">SMODS and SLOG-associating 2TM effector domain-containing protein</fullName>
    </recommendedName>
</protein>
<sequence>MADGEASTVVQLQIAFAGHSRPRDLGDEAEIERKLAEVLKRLRQAGVTHARLLTGLAVGADRIAAGLWRLNGMGPVHAVLPFLSDSAEEVGLARLAQTATWLDGDQAHGQGCNPHLVQTRWMLAHADLLVVVWNGLEGRGAGGTADAVRVALEAGTPIVWLNPRDEGARIIRRPSLYDPVGFLELREALLAGRGSIVTDADVDALREALDLEPDHPHLARTPPGRIDRWLHRWLWRTFAWFQRAVGGPLEPTTWRSLPIPKDLASQPGFMAIREAFEAADAHAGRLAAIHRSEQILLLGAAVFAATIGATPFFYYGLKAPAIVAELLLALAAFAVWRFSARARWHDKWTSARRLAEHLRLFMGGWALGVPTGRAGAGALRQEHRRLGRSTLRQAEPVQGRFDAERVRAWATWALNELVHGQADYHRREGRRNQRIAHAIERLENGSFAVFVLVLGGAAIAALWGWLTHQHPPSLAMATAGAVGVIVPAIGAAAMALEAKFQFEEQTERSAVVADRLEKLASELPGDLNLEAAQMALRATAELLVAEADQWQEGGRRRRLFRGG</sequence>
<keyword evidence="1" id="KW-0812">Transmembrane</keyword>
<feature type="transmembrane region" description="Helical" evidence="1">
    <location>
        <begin position="295"/>
        <end position="315"/>
    </location>
</feature>
<organism evidence="2 3">
    <name type="scientific">Phenylobacterium koreense</name>
    <dbReference type="NCBI Taxonomy" id="266125"/>
    <lineage>
        <taxon>Bacteria</taxon>
        <taxon>Pseudomonadati</taxon>
        <taxon>Pseudomonadota</taxon>
        <taxon>Alphaproteobacteria</taxon>
        <taxon>Caulobacterales</taxon>
        <taxon>Caulobacteraceae</taxon>
        <taxon>Phenylobacterium</taxon>
    </lineage>
</organism>
<feature type="transmembrane region" description="Helical" evidence="1">
    <location>
        <begin position="321"/>
        <end position="338"/>
    </location>
</feature>
<dbReference type="SUPFAM" id="SSF102405">
    <property type="entry name" value="MCP/YpsA-like"/>
    <property type="match status" value="1"/>
</dbReference>
<dbReference type="Proteomes" id="UP001549110">
    <property type="component" value="Unassembled WGS sequence"/>
</dbReference>
<comment type="caution">
    <text evidence="2">The sequence shown here is derived from an EMBL/GenBank/DDBJ whole genome shotgun (WGS) entry which is preliminary data.</text>
</comment>
<proteinExistence type="predicted"/>
<dbReference type="EMBL" id="JBEPLU010000001">
    <property type="protein sequence ID" value="MET3527119.1"/>
    <property type="molecule type" value="Genomic_DNA"/>
</dbReference>
<reference evidence="2 3" key="1">
    <citation type="submission" date="2024-06" db="EMBL/GenBank/DDBJ databases">
        <title>Genomic Encyclopedia of Type Strains, Phase IV (KMG-IV): sequencing the most valuable type-strain genomes for metagenomic binning, comparative biology and taxonomic classification.</title>
        <authorList>
            <person name="Goeker M."/>
        </authorList>
    </citation>
    <scope>NUCLEOTIDE SEQUENCE [LARGE SCALE GENOMIC DNA]</scope>
    <source>
        <strain evidence="2 3">DSM 17809</strain>
    </source>
</reference>
<evidence type="ECO:0000256" key="1">
    <source>
        <dbReference type="SAM" id="Phobius"/>
    </source>
</evidence>
<keyword evidence="1" id="KW-1133">Transmembrane helix</keyword>
<feature type="transmembrane region" description="Helical" evidence="1">
    <location>
        <begin position="472"/>
        <end position="496"/>
    </location>
</feature>
<dbReference type="Gene3D" id="3.40.50.450">
    <property type="match status" value="1"/>
</dbReference>
<feature type="transmembrane region" description="Helical" evidence="1">
    <location>
        <begin position="447"/>
        <end position="466"/>
    </location>
</feature>
<gene>
    <name evidence="2" type="ORF">ABID41_002214</name>
</gene>
<evidence type="ECO:0008006" key="4">
    <source>
        <dbReference type="Google" id="ProtNLM"/>
    </source>
</evidence>
<evidence type="ECO:0000313" key="2">
    <source>
        <dbReference type="EMBL" id="MET3527119.1"/>
    </source>
</evidence>
<dbReference type="RefSeq" id="WP_354297631.1">
    <property type="nucleotide sequence ID" value="NZ_JBEPLU010000001.1"/>
</dbReference>